<feature type="chain" id="PRO_5006633473" description="TonB C-terminal domain-containing protein" evidence="1">
    <location>
        <begin position="19"/>
        <end position="120"/>
    </location>
</feature>
<dbReference type="Proteomes" id="UP000053091">
    <property type="component" value="Unassembled WGS sequence"/>
</dbReference>
<keyword evidence="3" id="KW-1185">Reference proteome</keyword>
<protein>
    <recommendedName>
        <fullName evidence="4">TonB C-terminal domain-containing protein</fullName>
    </recommendedName>
</protein>
<proteinExistence type="predicted"/>
<dbReference type="STRING" id="1678841.TBC1_111029"/>
<sequence length="120" mass="13679">MKRLLVLCLLLPVLYASGQKKPFYQIKDEIIGKAIAELDSVSSAPGSAFFREISESNLSGTYVFDITLREKGEVATVFVVNEGANHIAMQNRLKDIVKRYRFGFRVPKGKSYKFQYTFKF</sequence>
<feature type="signal peptide" evidence="1">
    <location>
        <begin position="1"/>
        <end position="18"/>
    </location>
</feature>
<evidence type="ECO:0008006" key="4">
    <source>
        <dbReference type="Google" id="ProtNLM"/>
    </source>
</evidence>
<name>A0A0S7C1A8_9BACT</name>
<dbReference type="EMBL" id="DF968182">
    <property type="protein sequence ID" value="GAP42889.1"/>
    <property type="molecule type" value="Genomic_DNA"/>
</dbReference>
<reference evidence="2" key="1">
    <citation type="journal article" date="2015" name="Genome Announc.">
        <title>Draft Genome Sequence of Bacteroidales Strain TBC1, a Novel Isolate from a Methanogenic Wastewater Treatment System.</title>
        <authorList>
            <person name="Tourlousse D.M."/>
            <person name="Matsuura N."/>
            <person name="Sun L."/>
            <person name="Toyonaga M."/>
            <person name="Kuroda K."/>
            <person name="Ohashi A."/>
            <person name="Cruz R."/>
            <person name="Yamaguchi T."/>
            <person name="Sekiguchi Y."/>
        </authorList>
    </citation>
    <scope>NUCLEOTIDE SEQUENCE [LARGE SCALE GENOMIC DNA]</scope>
    <source>
        <strain evidence="2">TBC1</strain>
    </source>
</reference>
<dbReference type="RefSeq" id="WP_062039428.1">
    <property type="nucleotide sequence ID" value="NZ_DF968182.1"/>
</dbReference>
<dbReference type="AlphaFoldDB" id="A0A0S7C1A8"/>
<evidence type="ECO:0000256" key="1">
    <source>
        <dbReference type="SAM" id="SignalP"/>
    </source>
</evidence>
<organism evidence="2">
    <name type="scientific">Lentimicrobium saccharophilum</name>
    <dbReference type="NCBI Taxonomy" id="1678841"/>
    <lineage>
        <taxon>Bacteria</taxon>
        <taxon>Pseudomonadati</taxon>
        <taxon>Bacteroidota</taxon>
        <taxon>Bacteroidia</taxon>
        <taxon>Bacteroidales</taxon>
        <taxon>Lentimicrobiaceae</taxon>
        <taxon>Lentimicrobium</taxon>
    </lineage>
</organism>
<keyword evidence="1" id="KW-0732">Signal</keyword>
<evidence type="ECO:0000313" key="3">
    <source>
        <dbReference type="Proteomes" id="UP000053091"/>
    </source>
</evidence>
<gene>
    <name evidence="2" type="ORF">TBC1_111029</name>
</gene>
<evidence type="ECO:0000313" key="2">
    <source>
        <dbReference type="EMBL" id="GAP42889.1"/>
    </source>
</evidence>
<accession>A0A0S7C1A8</accession>